<dbReference type="OrthoDB" id="329139at2759"/>
<dbReference type="GO" id="GO:0005829">
    <property type="term" value="C:cytosol"/>
    <property type="evidence" value="ECO:0007669"/>
    <property type="project" value="TreeGrafter"/>
</dbReference>
<keyword evidence="3" id="KW-0819">tRNA processing</keyword>
<gene>
    <name evidence="6" type="ORF">DIATSA_LOCUS4374</name>
</gene>
<dbReference type="Pfam" id="PF08617">
    <property type="entry name" value="CGI-121"/>
    <property type="match status" value="1"/>
</dbReference>
<accession>A0A9N9QZP3</accession>
<reference evidence="6" key="1">
    <citation type="submission" date="2021-12" db="EMBL/GenBank/DDBJ databases">
        <authorList>
            <person name="King R."/>
        </authorList>
    </citation>
    <scope>NUCLEOTIDE SEQUENCE</scope>
</reference>
<keyword evidence="7" id="KW-1185">Reference proteome</keyword>
<reference evidence="6" key="2">
    <citation type="submission" date="2022-10" db="EMBL/GenBank/DDBJ databases">
        <authorList>
            <consortium name="ENA_rothamsted_submissions"/>
            <consortium name="culmorum"/>
            <person name="King R."/>
        </authorList>
    </citation>
    <scope>NUCLEOTIDE SEQUENCE</scope>
</reference>
<dbReference type="GO" id="GO:0005634">
    <property type="term" value="C:nucleus"/>
    <property type="evidence" value="ECO:0007669"/>
    <property type="project" value="UniProtKB-SubCell"/>
</dbReference>
<evidence type="ECO:0000313" key="6">
    <source>
        <dbReference type="EMBL" id="CAG9786423.1"/>
    </source>
</evidence>
<sequence>MCDEFACELDVITKTTLQVYFLRNVKNTEEIKNNIIAGTWKCAVIKANLILDPFLIAVAANRAVVSEKLNTLVTRTVYTEILYNLSLTKNITQSLCRFGIENNSDLLVCFLKTSDMDCGKEILSKIDGDICPLSNLKDVVDKIKIKSLYKLNDLKHDIDLVDIIVSRMVTKTFVSH</sequence>
<name>A0A9N9QZP3_9NEOP</name>
<dbReference type="Gene3D" id="3.30.2380.10">
    <property type="entry name" value="CGI121/TPRKB"/>
    <property type="match status" value="1"/>
</dbReference>
<protein>
    <submittedName>
        <fullName evidence="6">Uncharacterized protein</fullName>
    </submittedName>
</protein>
<dbReference type="SUPFAM" id="SSF143870">
    <property type="entry name" value="PF0523-like"/>
    <property type="match status" value="1"/>
</dbReference>
<dbReference type="PANTHER" id="PTHR15840:SF10">
    <property type="entry name" value="EKC_KEOPS COMPLEX SUBUNIT TPRKB"/>
    <property type="match status" value="1"/>
</dbReference>
<dbReference type="InterPro" id="IPR036504">
    <property type="entry name" value="CGI121/TPRKB_sf"/>
</dbReference>
<dbReference type="PANTHER" id="PTHR15840">
    <property type="entry name" value="CGI-121 FAMILY MEMBER"/>
    <property type="match status" value="1"/>
</dbReference>
<keyword evidence="4 5" id="KW-0539">Nucleus</keyword>
<proteinExistence type="inferred from homology"/>
<organism evidence="6 7">
    <name type="scientific">Diatraea saccharalis</name>
    <name type="common">sugarcane borer</name>
    <dbReference type="NCBI Taxonomy" id="40085"/>
    <lineage>
        <taxon>Eukaryota</taxon>
        <taxon>Metazoa</taxon>
        <taxon>Ecdysozoa</taxon>
        <taxon>Arthropoda</taxon>
        <taxon>Hexapoda</taxon>
        <taxon>Insecta</taxon>
        <taxon>Pterygota</taxon>
        <taxon>Neoptera</taxon>
        <taxon>Endopterygota</taxon>
        <taxon>Lepidoptera</taxon>
        <taxon>Glossata</taxon>
        <taxon>Ditrysia</taxon>
        <taxon>Pyraloidea</taxon>
        <taxon>Crambidae</taxon>
        <taxon>Crambinae</taxon>
        <taxon>Diatraea</taxon>
    </lineage>
</organism>
<evidence type="ECO:0000256" key="5">
    <source>
        <dbReference type="RuleBase" id="RU004398"/>
    </source>
</evidence>
<comment type="similarity">
    <text evidence="2 5">Belongs to the CGI121/TPRKB family.</text>
</comment>
<evidence type="ECO:0000256" key="3">
    <source>
        <dbReference type="ARBA" id="ARBA00022694"/>
    </source>
</evidence>
<evidence type="ECO:0000256" key="4">
    <source>
        <dbReference type="ARBA" id="ARBA00023242"/>
    </source>
</evidence>
<dbReference type="Proteomes" id="UP001153714">
    <property type="component" value="Chromosome 15"/>
</dbReference>
<evidence type="ECO:0000256" key="2">
    <source>
        <dbReference type="ARBA" id="ARBA00005546"/>
    </source>
</evidence>
<dbReference type="GO" id="GO:0002949">
    <property type="term" value="P:tRNA threonylcarbamoyladenosine modification"/>
    <property type="evidence" value="ECO:0007669"/>
    <property type="project" value="TreeGrafter"/>
</dbReference>
<evidence type="ECO:0000313" key="7">
    <source>
        <dbReference type="Proteomes" id="UP001153714"/>
    </source>
</evidence>
<dbReference type="GO" id="GO:0000408">
    <property type="term" value="C:EKC/KEOPS complex"/>
    <property type="evidence" value="ECO:0007669"/>
    <property type="project" value="TreeGrafter"/>
</dbReference>
<evidence type="ECO:0000256" key="1">
    <source>
        <dbReference type="ARBA" id="ARBA00004123"/>
    </source>
</evidence>
<dbReference type="EMBL" id="OU893346">
    <property type="protein sequence ID" value="CAG9786423.1"/>
    <property type="molecule type" value="Genomic_DNA"/>
</dbReference>
<comment type="subcellular location">
    <subcellularLocation>
        <location evidence="1">Nucleus</location>
    </subcellularLocation>
</comment>
<dbReference type="AlphaFoldDB" id="A0A9N9QZP3"/>
<dbReference type="InterPro" id="IPR013926">
    <property type="entry name" value="CGI121/TPRKB"/>
</dbReference>